<dbReference type="AlphaFoldDB" id="A0AAQ3C1R4"/>
<dbReference type="EMBL" id="CP118390">
    <property type="protein sequence ID" value="WDU91319.1"/>
    <property type="molecule type" value="Genomic_DNA"/>
</dbReference>
<sequence length="53" mass="6057">MADIDIVRRDMAAFLSAQIDQNSAVTLNKRDINENKNYYFFAIDECGVISDIQ</sequence>
<organism evidence="1 2">
    <name type="scientific">Edwardsiella piscicida</name>
    <dbReference type="NCBI Taxonomy" id="1263550"/>
    <lineage>
        <taxon>Bacteria</taxon>
        <taxon>Pseudomonadati</taxon>
        <taxon>Pseudomonadota</taxon>
        <taxon>Gammaproteobacteria</taxon>
        <taxon>Enterobacterales</taxon>
        <taxon>Hafniaceae</taxon>
        <taxon>Edwardsiella</taxon>
    </lineage>
</organism>
<evidence type="ECO:0000313" key="1">
    <source>
        <dbReference type="EMBL" id="WDU91319.1"/>
    </source>
</evidence>
<protein>
    <submittedName>
        <fullName evidence="1">Uncharacterized protein</fullName>
    </submittedName>
</protein>
<accession>A0AAQ3C1R4</accession>
<dbReference type="GeneID" id="72527149"/>
<proteinExistence type="predicted"/>
<evidence type="ECO:0000313" key="2">
    <source>
        <dbReference type="Proteomes" id="UP001223683"/>
    </source>
</evidence>
<dbReference type="RefSeq" id="WP_162467507.1">
    <property type="nucleotide sequence ID" value="NC_013508.1"/>
</dbReference>
<name>A0AAQ3C1R4_EDWPI</name>
<dbReference type="Proteomes" id="UP001223683">
    <property type="component" value="Chromosome"/>
</dbReference>
<gene>
    <name evidence="1" type="ORF">PWJ79_01265</name>
</gene>
<reference evidence="1" key="1">
    <citation type="submission" date="2022-10" db="EMBL/GenBank/DDBJ databases">
        <title>Complete genome of Ep21-8.</title>
        <authorList>
            <person name="Kang Y.-R."/>
            <person name="Kim D.-H."/>
        </authorList>
    </citation>
    <scope>NUCLEOTIDE SEQUENCE</scope>
    <source>
        <strain evidence="1">Ep21-8</strain>
    </source>
</reference>